<feature type="compositionally biased region" description="Polar residues" evidence="1">
    <location>
        <begin position="31"/>
        <end position="40"/>
    </location>
</feature>
<feature type="compositionally biased region" description="Polar residues" evidence="1">
    <location>
        <begin position="1257"/>
        <end position="1266"/>
    </location>
</feature>
<feature type="compositionally biased region" description="Polar residues" evidence="1">
    <location>
        <begin position="11"/>
        <end position="22"/>
    </location>
</feature>
<feature type="region of interest" description="Disordered" evidence="1">
    <location>
        <begin position="1413"/>
        <end position="1451"/>
    </location>
</feature>
<evidence type="ECO:0000313" key="2">
    <source>
        <dbReference type="EMBL" id="KAG5638900.1"/>
    </source>
</evidence>
<feature type="compositionally biased region" description="Low complexity" evidence="1">
    <location>
        <begin position="498"/>
        <end position="525"/>
    </location>
</feature>
<feature type="region of interest" description="Disordered" evidence="1">
    <location>
        <begin position="57"/>
        <end position="82"/>
    </location>
</feature>
<feature type="compositionally biased region" description="Polar residues" evidence="1">
    <location>
        <begin position="789"/>
        <end position="799"/>
    </location>
</feature>
<feature type="region of interest" description="Disordered" evidence="1">
    <location>
        <begin position="1552"/>
        <end position="1572"/>
    </location>
</feature>
<evidence type="ECO:0000313" key="3">
    <source>
        <dbReference type="Proteomes" id="UP000717328"/>
    </source>
</evidence>
<name>A0A9P7FX83_9AGAR</name>
<feature type="region of interest" description="Disordered" evidence="1">
    <location>
        <begin position="148"/>
        <end position="213"/>
    </location>
</feature>
<feature type="region of interest" description="Disordered" evidence="1">
    <location>
        <begin position="1209"/>
        <end position="1276"/>
    </location>
</feature>
<feature type="region of interest" description="Disordered" evidence="1">
    <location>
        <begin position="840"/>
        <end position="860"/>
    </location>
</feature>
<dbReference type="OrthoDB" id="2804751at2759"/>
<dbReference type="EMBL" id="JABCKI010005739">
    <property type="protein sequence ID" value="KAG5638900.1"/>
    <property type="molecule type" value="Genomic_DNA"/>
</dbReference>
<reference evidence="2" key="1">
    <citation type="submission" date="2021-02" db="EMBL/GenBank/DDBJ databases">
        <authorList>
            <person name="Nieuwenhuis M."/>
            <person name="Van De Peppel L.J.J."/>
        </authorList>
    </citation>
    <scope>NUCLEOTIDE SEQUENCE</scope>
    <source>
        <strain evidence="2">D49</strain>
    </source>
</reference>
<feature type="compositionally biased region" description="Basic and acidic residues" evidence="1">
    <location>
        <begin position="1413"/>
        <end position="1429"/>
    </location>
</feature>
<feature type="region of interest" description="Disordered" evidence="1">
    <location>
        <begin position="231"/>
        <end position="270"/>
    </location>
</feature>
<comment type="caution">
    <text evidence="2">The sequence shown here is derived from an EMBL/GenBank/DDBJ whole genome shotgun (WGS) entry which is preliminary data.</text>
</comment>
<sequence>MTVTEADVLQPLTNGYTASTPASDGAFDASKPNTETSNLDGTLKEVLASELVSTAETAVENLHPAPEKSDVDDGVPSSSETSLSAADVVLPKGNGLDVHPITASTALFEVDTDTASELPVSISAVKAPSAEEFVGHPGPKEDLSVLLPAPSPEVAPATEGSVETINSDHGATADTSAEDIKVNGPPSLPISDDSSVAADTTESATTVEDVATEPLPIVGKDLVAELSMPGTLDEAPIPAPVEATPVDEGSPTVETTEDVVPADVETPSTEVEVTLETSAEVEDLIVAEPVVTEATSRPALVGPDVVPSPHVELQTELAESPLTEPSAPSASDGNAVPAEVTSNQDAIAQDSPAPIAEVDTTQSETIAPVPETTVAILEAPLVTETIKPVEDLEPAVEESSTVHETPILSTRVTPEKPVFTEGLVHDTSAEAEPASTEANLASLAVSNELTTIAEPHVATPEATSEPATTQSAVTDAAPETSPTALSSDPVPPAEHTTPAPVEVEAPAVESSITEEISATSPESAPGVDVTDSLDHQSSNVVETPKEPLVEQGTLDVAEENVETQVSTTETSDGVVVDEDSIAAVKVFDQAAVPEVPLAEDVSNATTIPLVDEAALTIDATDETIADSPVVDSTSVSVAEPTLPVASDVVSEIAPAVDAGTPPAIDDAPTIAIVEEISKDRFEATQDLVLPTEVSEAHEISSEPAPEPAVKDSTVTDDQVVAADDAPVVEYIVPLTDESAPLAIVPAEDGESTSAEKEAIPATSESFVANEPVLPSEEEVPAAHAPSATVLESPSESPITFPSDAPGVITTSLVSEPSSAPIEQDNATPVIEEAITALVPDTEEPSISSAQEKTPVEGDATADESALLEEAVAISVAESAQPIVLGETSPADEVVAPEPVQQQQIQAAIVEEHLPTVIVAEEPSQPQEQAAVTFEDSPSINEDISTLQPQLQVVDAQENRSPVPQVEDATAVKDEEEHAEVVVDEEAQERAEDTAPPDATQVLPEVTVTTIEAAARVEADESVEEMSDPTISVSEDEDTVEADSGTTIDPTSISFAVTHSGSAAAQDRSDQIDETQTDSLVENENVVTESSALVAGEDAEQPKSSWMPSFQVTTVGRGVSSEEAEPQATEIAALGVTAEVTEDVQSTNDIQPTPVLAEAPALVETDDVQVDLESGVEPPIVPVIIGVDEKGAEVEVGGQPGILTPELVLDTSSLDGTPEPASTWTPSYSVHSQGSPRPENVELPELDSQEQPARPWTPSYSVHSQGSPLPVQASLPDEQPSVVEQDAFLEEHEVAELEEMEFAINEDVPATIPAQEEPVPADEPSVDIAPEHEDLSNTLDIALDNSSKQEGATLPVVPSPTLDLQKQSVTRNVVVEDTSEETLAEVVEEEHAAPTIVTEVPILVVDTSAVAEPTDIRSSEHPDAHAELERPPSPANWVPSYSVSVQGSPSQERLNPLEEVLSEIKEPPVTVNVDPVPEVVVQDTSVTIPQVTLTETLAEEDVELVASNVAPVAADVVDDEADVDEAPATANGPVVVVDANQDVEDVVGTHALAADAGEQDRPKSPWTPSYSVTTQGSTIVTEQAELDQFEPLPQRLLATKALQDTTVDVPRENTPSVPVDGVDEVATSNKVFPSLGEPDRPTPISVRLVPLDEDAVTDVLASPAATSPSTTRSRLESTTSSRFFPGSWFSPTYKVAGEGRASLEFAQGEFVAKKSPPSIDDTPDSPAVAEGHSTGESEDDDDEMPESATSDQKRKWCVIM</sequence>
<protein>
    <submittedName>
        <fullName evidence="2">Uncharacterized protein</fullName>
    </submittedName>
</protein>
<organism evidence="2 3">
    <name type="scientific">Sphagnurus paluster</name>
    <dbReference type="NCBI Taxonomy" id="117069"/>
    <lineage>
        <taxon>Eukaryota</taxon>
        <taxon>Fungi</taxon>
        <taxon>Dikarya</taxon>
        <taxon>Basidiomycota</taxon>
        <taxon>Agaricomycotina</taxon>
        <taxon>Agaricomycetes</taxon>
        <taxon>Agaricomycetidae</taxon>
        <taxon>Agaricales</taxon>
        <taxon>Tricholomatineae</taxon>
        <taxon>Lyophyllaceae</taxon>
        <taxon>Sphagnurus</taxon>
    </lineage>
</organism>
<feature type="compositionally biased region" description="Low complexity" evidence="1">
    <location>
        <begin position="1714"/>
        <end position="1725"/>
    </location>
</feature>
<reference evidence="2" key="2">
    <citation type="submission" date="2021-10" db="EMBL/GenBank/DDBJ databases">
        <title>Phylogenomics reveals ancestral predisposition of the termite-cultivated fungus Termitomyces towards a domesticated lifestyle.</title>
        <authorList>
            <person name="Auxier B."/>
            <person name="Grum-Grzhimaylo A."/>
            <person name="Cardenas M.E."/>
            <person name="Lodge J.D."/>
            <person name="Laessoe T."/>
            <person name="Pedersen O."/>
            <person name="Smith M.E."/>
            <person name="Kuyper T.W."/>
            <person name="Franco-Molano E.A."/>
            <person name="Baroni T.J."/>
            <person name="Aanen D.K."/>
        </authorList>
    </citation>
    <scope>NUCLEOTIDE SEQUENCE</scope>
    <source>
        <strain evidence="2">D49</strain>
    </source>
</reference>
<feature type="region of interest" description="Disordered" evidence="1">
    <location>
        <begin position="1017"/>
        <end position="1050"/>
    </location>
</feature>
<feature type="region of interest" description="Disordered" evidence="1">
    <location>
        <begin position="1659"/>
        <end position="1687"/>
    </location>
</feature>
<accession>A0A9P7FX83</accession>
<feature type="compositionally biased region" description="Acidic residues" evidence="1">
    <location>
        <begin position="1735"/>
        <end position="1744"/>
    </location>
</feature>
<feature type="compositionally biased region" description="Low complexity" evidence="1">
    <location>
        <begin position="458"/>
        <end position="469"/>
    </location>
</feature>
<feature type="region of interest" description="Disordered" evidence="1">
    <location>
        <begin position="780"/>
        <end position="809"/>
    </location>
</feature>
<feature type="region of interest" description="Disordered" evidence="1">
    <location>
        <begin position="315"/>
        <end position="338"/>
    </location>
</feature>
<gene>
    <name evidence="2" type="ORF">H0H81_008960</name>
</gene>
<dbReference type="Proteomes" id="UP000717328">
    <property type="component" value="Unassembled WGS sequence"/>
</dbReference>
<feature type="compositionally biased region" description="Polar residues" evidence="1">
    <location>
        <begin position="1209"/>
        <end position="1234"/>
    </location>
</feature>
<feature type="compositionally biased region" description="Polar residues" evidence="1">
    <location>
        <begin position="161"/>
        <end position="175"/>
    </location>
</feature>
<feature type="compositionally biased region" description="Low complexity" evidence="1">
    <location>
        <begin position="1660"/>
        <end position="1681"/>
    </location>
</feature>
<feature type="region of interest" description="Disordered" evidence="1">
    <location>
        <begin position="955"/>
        <end position="1002"/>
    </location>
</feature>
<feature type="region of interest" description="Disordered" evidence="1">
    <location>
        <begin position="458"/>
        <end position="531"/>
    </location>
</feature>
<feature type="region of interest" description="Disordered" evidence="1">
    <location>
        <begin position="1"/>
        <end position="40"/>
    </location>
</feature>
<feature type="compositionally biased region" description="Basic and acidic residues" evidence="1">
    <location>
        <begin position="969"/>
        <end position="980"/>
    </location>
</feature>
<proteinExistence type="predicted"/>
<keyword evidence="3" id="KW-1185">Reference proteome</keyword>
<evidence type="ECO:0000256" key="1">
    <source>
        <dbReference type="SAM" id="MobiDB-lite"/>
    </source>
</evidence>
<feature type="compositionally biased region" description="Polar residues" evidence="1">
    <location>
        <begin position="1438"/>
        <end position="1451"/>
    </location>
</feature>
<feature type="compositionally biased region" description="Polar residues" evidence="1">
    <location>
        <begin position="192"/>
        <end position="206"/>
    </location>
</feature>
<feature type="region of interest" description="Disordered" evidence="1">
    <location>
        <begin position="1708"/>
        <end position="1759"/>
    </location>
</feature>